<evidence type="ECO:0000256" key="4">
    <source>
        <dbReference type="ARBA" id="ARBA00022723"/>
    </source>
</evidence>
<gene>
    <name evidence="8" type="ORF">BLW93_02865</name>
</gene>
<dbReference type="NCBIfam" id="TIGR04085">
    <property type="entry name" value="rSAM_more_4Fe4S"/>
    <property type="match status" value="1"/>
</dbReference>
<dbReference type="InterPro" id="IPR006638">
    <property type="entry name" value="Elp3/MiaA/NifB-like_rSAM"/>
</dbReference>
<dbReference type="SFLD" id="SFLDS00029">
    <property type="entry name" value="Radical_SAM"/>
    <property type="match status" value="1"/>
</dbReference>
<dbReference type="InterPro" id="IPR017200">
    <property type="entry name" value="PqqE-like"/>
</dbReference>
<accession>A0A1R1MMD0</accession>
<dbReference type="GO" id="GO:0003824">
    <property type="term" value="F:catalytic activity"/>
    <property type="evidence" value="ECO:0007669"/>
    <property type="project" value="InterPro"/>
</dbReference>
<dbReference type="InterPro" id="IPR013785">
    <property type="entry name" value="Aldolase_TIM"/>
</dbReference>
<dbReference type="SFLD" id="SFLDG01386">
    <property type="entry name" value="main_SPASM_domain-containing"/>
    <property type="match status" value="1"/>
</dbReference>
<dbReference type="Pfam" id="PF04055">
    <property type="entry name" value="Radical_SAM"/>
    <property type="match status" value="1"/>
</dbReference>
<keyword evidence="6" id="KW-0411">Iron-sulfur</keyword>
<evidence type="ECO:0000313" key="8">
    <source>
        <dbReference type="EMBL" id="OMH40870.1"/>
    </source>
</evidence>
<dbReference type="Gene3D" id="3.20.20.70">
    <property type="entry name" value="Aldolase class I"/>
    <property type="match status" value="1"/>
</dbReference>
<keyword evidence="3" id="KW-0949">S-adenosyl-L-methionine</keyword>
<dbReference type="GO" id="GO:0051539">
    <property type="term" value="F:4 iron, 4 sulfur cluster binding"/>
    <property type="evidence" value="ECO:0007669"/>
    <property type="project" value="UniProtKB-KW"/>
</dbReference>
<dbReference type="InterPro" id="IPR007197">
    <property type="entry name" value="rSAM"/>
</dbReference>
<dbReference type="GO" id="GO:0046872">
    <property type="term" value="F:metal ion binding"/>
    <property type="evidence" value="ECO:0007669"/>
    <property type="project" value="UniProtKB-KW"/>
</dbReference>
<organism evidence="8 9">
    <name type="scientific">Desulfurobacterium indicum</name>
    <dbReference type="NCBI Taxonomy" id="1914305"/>
    <lineage>
        <taxon>Bacteria</taxon>
        <taxon>Pseudomonadati</taxon>
        <taxon>Aquificota</taxon>
        <taxon>Aquificia</taxon>
        <taxon>Desulfurobacteriales</taxon>
        <taxon>Desulfurobacteriaceae</taxon>
        <taxon>Desulfurobacterium</taxon>
    </lineage>
</organism>
<keyword evidence="9" id="KW-1185">Reference proteome</keyword>
<dbReference type="Pfam" id="PF13186">
    <property type="entry name" value="SPASM"/>
    <property type="match status" value="1"/>
</dbReference>
<reference evidence="8 9" key="1">
    <citation type="submission" date="2016-10" db="EMBL/GenBank/DDBJ databases">
        <title>Genome sequence of a sulfur-reducing bacterium Desulfurobacterium indicum K6013.</title>
        <authorList>
            <person name="Cao J."/>
            <person name="Shao Z."/>
            <person name="Alain K."/>
            <person name="Jebbar M."/>
        </authorList>
    </citation>
    <scope>NUCLEOTIDE SEQUENCE [LARGE SCALE GENOMIC DNA]</scope>
    <source>
        <strain evidence="8 9">K6013</strain>
    </source>
</reference>
<evidence type="ECO:0000259" key="7">
    <source>
        <dbReference type="PROSITE" id="PS51918"/>
    </source>
</evidence>
<dbReference type="SMART" id="SM00729">
    <property type="entry name" value="Elp3"/>
    <property type="match status" value="1"/>
</dbReference>
<dbReference type="AlphaFoldDB" id="A0A1R1MMD0"/>
<name>A0A1R1MMD0_9BACT</name>
<evidence type="ECO:0000256" key="1">
    <source>
        <dbReference type="ARBA" id="ARBA00001966"/>
    </source>
</evidence>
<dbReference type="InterPro" id="IPR058240">
    <property type="entry name" value="rSAM_sf"/>
</dbReference>
<evidence type="ECO:0000256" key="2">
    <source>
        <dbReference type="ARBA" id="ARBA00022485"/>
    </source>
</evidence>
<dbReference type="SFLD" id="SFLDG01067">
    <property type="entry name" value="SPASM/twitch_domain_containing"/>
    <property type="match status" value="1"/>
</dbReference>
<proteinExistence type="predicted"/>
<dbReference type="OrthoDB" id="9763993at2"/>
<sequence>MYDLKLSITRACNLKCKYCHYITNVDKHVLSASFWKDILDQYKDLDLEKYGLFADGKKVTITGGEATLHPEFWEIFEHAKKLGFYVSLPTNGTYLTDELVKKFKDYGVDDIIIAIDGNRENHDFLRGKGNFDLAVKGAELVKKYGIPLRITTCMSKYNYKDLPFVTELSHQLGAEILIIFHYVELGRGEVELPHSEMSLEEIAESMKTIYELQCKYKDIALCTTTIPHYWAVLKRMEEKGSFVPPYYYKVFPGCRAVKDFIYVTSDGSVFPCPLIQKPIGNLQKTKLSKIFESEGAKIYADRNYFKECVSCKYKELCGGCKVRETSLCPALIEKIEDICTDLSC</sequence>
<evidence type="ECO:0000256" key="6">
    <source>
        <dbReference type="ARBA" id="ARBA00023014"/>
    </source>
</evidence>
<feature type="domain" description="Radical SAM core" evidence="7">
    <location>
        <begin position="1"/>
        <end position="215"/>
    </location>
</feature>
<evidence type="ECO:0000256" key="5">
    <source>
        <dbReference type="ARBA" id="ARBA00023004"/>
    </source>
</evidence>
<dbReference type="PROSITE" id="PS51918">
    <property type="entry name" value="RADICAL_SAM"/>
    <property type="match status" value="1"/>
</dbReference>
<comment type="cofactor">
    <cofactor evidence="1">
        <name>[4Fe-4S] cluster</name>
        <dbReference type="ChEBI" id="CHEBI:49883"/>
    </cofactor>
</comment>
<evidence type="ECO:0000256" key="3">
    <source>
        <dbReference type="ARBA" id="ARBA00022691"/>
    </source>
</evidence>
<keyword evidence="2" id="KW-0004">4Fe-4S</keyword>
<dbReference type="SUPFAM" id="SSF102114">
    <property type="entry name" value="Radical SAM enzymes"/>
    <property type="match status" value="1"/>
</dbReference>
<dbReference type="STRING" id="1914305.BLW93_02865"/>
<keyword evidence="4" id="KW-0479">Metal-binding</keyword>
<dbReference type="RefSeq" id="WP_076712609.1">
    <property type="nucleotide sequence ID" value="NZ_MOEN01000007.1"/>
</dbReference>
<dbReference type="InterPro" id="IPR050377">
    <property type="entry name" value="Radical_SAM_PqqE_MftC-like"/>
</dbReference>
<dbReference type="PANTHER" id="PTHR11228:SF7">
    <property type="entry name" value="PQQA PEPTIDE CYCLASE"/>
    <property type="match status" value="1"/>
</dbReference>
<evidence type="ECO:0000313" key="9">
    <source>
        <dbReference type="Proteomes" id="UP000187408"/>
    </source>
</evidence>
<dbReference type="PANTHER" id="PTHR11228">
    <property type="entry name" value="RADICAL SAM DOMAIN PROTEIN"/>
    <property type="match status" value="1"/>
</dbReference>
<dbReference type="PIRSF" id="PIRSF037420">
    <property type="entry name" value="PQQ_syn_pqqE"/>
    <property type="match status" value="1"/>
</dbReference>
<dbReference type="CDD" id="cd01335">
    <property type="entry name" value="Radical_SAM"/>
    <property type="match status" value="1"/>
</dbReference>
<keyword evidence="5" id="KW-0408">Iron</keyword>
<dbReference type="EMBL" id="MOEN01000007">
    <property type="protein sequence ID" value="OMH40870.1"/>
    <property type="molecule type" value="Genomic_DNA"/>
</dbReference>
<protein>
    <recommendedName>
        <fullName evidence="7">Radical SAM core domain-containing protein</fullName>
    </recommendedName>
</protein>
<dbReference type="InterPro" id="IPR023885">
    <property type="entry name" value="4Fe4S-binding_SPASM_dom"/>
</dbReference>
<dbReference type="Proteomes" id="UP000187408">
    <property type="component" value="Unassembled WGS sequence"/>
</dbReference>
<comment type="caution">
    <text evidence="8">The sequence shown here is derived from an EMBL/GenBank/DDBJ whole genome shotgun (WGS) entry which is preliminary data.</text>
</comment>